<evidence type="ECO:0000313" key="4">
    <source>
        <dbReference type="Proteomes" id="UP000703269"/>
    </source>
</evidence>
<dbReference type="OrthoDB" id="3063206at2759"/>
<evidence type="ECO:0000313" key="3">
    <source>
        <dbReference type="EMBL" id="GJE83986.1"/>
    </source>
</evidence>
<feature type="transmembrane region" description="Helical" evidence="1">
    <location>
        <begin position="102"/>
        <end position="120"/>
    </location>
</feature>
<feature type="transmembrane region" description="Helical" evidence="1">
    <location>
        <begin position="173"/>
        <end position="194"/>
    </location>
</feature>
<dbReference type="InterPro" id="IPR045339">
    <property type="entry name" value="DUF6534"/>
</dbReference>
<dbReference type="AlphaFoldDB" id="A0A9P3FWQ5"/>
<dbReference type="Pfam" id="PF20152">
    <property type="entry name" value="DUF6534"/>
    <property type="match status" value="1"/>
</dbReference>
<feature type="transmembrane region" description="Helical" evidence="1">
    <location>
        <begin position="127"/>
        <end position="153"/>
    </location>
</feature>
<dbReference type="PANTHER" id="PTHR40465">
    <property type="entry name" value="CHROMOSOME 1, WHOLE GENOME SHOTGUN SEQUENCE"/>
    <property type="match status" value="1"/>
</dbReference>
<comment type="caution">
    <text evidence="3">The sequence shown here is derived from an EMBL/GenBank/DDBJ whole genome shotgun (WGS) entry which is preliminary data.</text>
</comment>
<sequence length="335" mass="36901">MSNVTGIPMLECAVHNPLDQYIATIVGVALSWALWGAAGMQTFLYFMNYESDPRSLKFLVASLWILNTMIETFGLAGIFPLMATPTSLITSSIPWPLIIRTLVSYVVALVVQLFFLYRIYRFSGGGVVIRVCLVLTAIIATWQFAGVSVWTAWSLSEGLPVADFWSVPRNVHMSVSCRAVSAFVDVLIAAWMSILLQQKRHMVFRRSDRLIYRLIMMTINTGLWTAVLAVVDLSLIAWRPTNLVFSVFEYPLGALYVNTLLANLNARKYMRSIAHFGVTTGAGGVELGALSQSVKFARPQYSFPDSVITVQMDKPVDIAAGTDSDSGTESGSSTL</sequence>
<name>A0A9P3FWQ5_9APHY</name>
<keyword evidence="4" id="KW-1185">Reference proteome</keyword>
<gene>
    <name evidence="3" type="ORF">PsYK624_000600</name>
</gene>
<evidence type="ECO:0000256" key="1">
    <source>
        <dbReference type="SAM" id="Phobius"/>
    </source>
</evidence>
<dbReference type="Proteomes" id="UP000703269">
    <property type="component" value="Unassembled WGS sequence"/>
</dbReference>
<feature type="domain" description="DUF6534" evidence="2">
    <location>
        <begin position="181"/>
        <end position="269"/>
    </location>
</feature>
<feature type="transmembrane region" description="Helical" evidence="1">
    <location>
        <begin position="243"/>
        <end position="264"/>
    </location>
</feature>
<dbReference type="PANTHER" id="PTHR40465:SF1">
    <property type="entry name" value="DUF6534 DOMAIN-CONTAINING PROTEIN"/>
    <property type="match status" value="1"/>
</dbReference>
<dbReference type="EMBL" id="BPQB01000001">
    <property type="protein sequence ID" value="GJE83986.1"/>
    <property type="molecule type" value="Genomic_DNA"/>
</dbReference>
<organism evidence="3 4">
    <name type="scientific">Phanerochaete sordida</name>
    <dbReference type="NCBI Taxonomy" id="48140"/>
    <lineage>
        <taxon>Eukaryota</taxon>
        <taxon>Fungi</taxon>
        <taxon>Dikarya</taxon>
        <taxon>Basidiomycota</taxon>
        <taxon>Agaricomycotina</taxon>
        <taxon>Agaricomycetes</taxon>
        <taxon>Polyporales</taxon>
        <taxon>Phanerochaetaceae</taxon>
        <taxon>Phanerochaete</taxon>
    </lineage>
</organism>
<keyword evidence="1" id="KW-1133">Transmembrane helix</keyword>
<feature type="transmembrane region" description="Helical" evidence="1">
    <location>
        <begin position="58"/>
        <end position="82"/>
    </location>
</feature>
<proteinExistence type="predicted"/>
<feature type="transmembrane region" description="Helical" evidence="1">
    <location>
        <begin position="20"/>
        <end position="46"/>
    </location>
</feature>
<evidence type="ECO:0000259" key="2">
    <source>
        <dbReference type="Pfam" id="PF20152"/>
    </source>
</evidence>
<feature type="transmembrane region" description="Helical" evidence="1">
    <location>
        <begin position="214"/>
        <end position="237"/>
    </location>
</feature>
<reference evidence="3 4" key="1">
    <citation type="submission" date="2021-08" db="EMBL/GenBank/DDBJ databases">
        <title>Draft Genome Sequence of Phanerochaete sordida strain YK-624.</title>
        <authorList>
            <person name="Mori T."/>
            <person name="Dohra H."/>
            <person name="Suzuki T."/>
            <person name="Kawagishi H."/>
            <person name="Hirai H."/>
        </authorList>
    </citation>
    <scope>NUCLEOTIDE SEQUENCE [LARGE SCALE GENOMIC DNA]</scope>
    <source>
        <strain evidence="3 4">YK-624</strain>
    </source>
</reference>
<protein>
    <recommendedName>
        <fullName evidence="2">DUF6534 domain-containing protein</fullName>
    </recommendedName>
</protein>
<accession>A0A9P3FWQ5</accession>
<keyword evidence="1" id="KW-0472">Membrane</keyword>
<keyword evidence="1" id="KW-0812">Transmembrane</keyword>